<protein>
    <submittedName>
        <fullName evidence="6">TetR/AcrR family transcriptional regulator</fullName>
    </submittedName>
</protein>
<sequence length="185" mass="21098">MRNERKNAVRQAIVDTASRLFYKQGYGNTGINQIIEESGVVKSSLYTSFRSKEDILMAYLETSGAATDEALKSAAYKFTDPKERVLGVFDYLVDLVQEKEYYGCNFLNIISEIPKEDERIRKQIKKQKNGVRRLFAEILEPVGKADMADDIYTLFEGALIANKVHDEVWPVKSARSMAEKLLDKK</sequence>
<dbReference type="PRINTS" id="PR00455">
    <property type="entry name" value="HTHTETR"/>
</dbReference>
<dbReference type="RefSeq" id="WP_377024508.1">
    <property type="nucleotide sequence ID" value="NZ_JBHLTS010000066.1"/>
</dbReference>
<dbReference type="PANTHER" id="PTHR47506:SF1">
    <property type="entry name" value="HTH-TYPE TRANSCRIPTIONAL REGULATOR YJDC"/>
    <property type="match status" value="1"/>
</dbReference>
<gene>
    <name evidence="6" type="ORF">ACFFGT_21180</name>
</gene>
<dbReference type="PROSITE" id="PS50977">
    <property type="entry name" value="HTH_TETR_2"/>
    <property type="match status" value="1"/>
</dbReference>
<feature type="domain" description="HTH tetR-type" evidence="5">
    <location>
        <begin position="7"/>
        <end position="67"/>
    </location>
</feature>
<keyword evidence="2 4" id="KW-0238">DNA-binding</keyword>
<keyword evidence="3" id="KW-0804">Transcription</keyword>
<dbReference type="InterPro" id="IPR009057">
    <property type="entry name" value="Homeodomain-like_sf"/>
</dbReference>
<evidence type="ECO:0000313" key="7">
    <source>
        <dbReference type="Proteomes" id="UP001589828"/>
    </source>
</evidence>
<evidence type="ECO:0000256" key="3">
    <source>
        <dbReference type="ARBA" id="ARBA00023163"/>
    </source>
</evidence>
<evidence type="ECO:0000256" key="2">
    <source>
        <dbReference type="ARBA" id="ARBA00023125"/>
    </source>
</evidence>
<keyword evidence="1" id="KW-0805">Transcription regulation</keyword>
<accession>A0ABV6LBF8</accession>
<dbReference type="InterPro" id="IPR001647">
    <property type="entry name" value="HTH_TetR"/>
</dbReference>
<organism evidence="6 7">
    <name type="scientific">Mucilaginibacter angelicae</name>
    <dbReference type="NCBI Taxonomy" id="869718"/>
    <lineage>
        <taxon>Bacteria</taxon>
        <taxon>Pseudomonadati</taxon>
        <taxon>Bacteroidota</taxon>
        <taxon>Sphingobacteriia</taxon>
        <taxon>Sphingobacteriales</taxon>
        <taxon>Sphingobacteriaceae</taxon>
        <taxon>Mucilaginibacter</taxon>
    </lineage>
</organism>
<evidence type="ECO:0000256" key="4">
    <source>
        <dbReference type="PROSITE-ProRule" id="PRU00335"/>
    </source>
</evidence>
<dbReference type="SUPFAM" id="SSF48498">
    <property type="entry name" value="Tetracyclin repressor-like, C-terminal domain"/>
    <property type="match status" value="1"/>
</dbReference>
<dbReference type="InterPro" id="IPR036271">
    <property type="entry name" value="Tet_transcr_reg_TetR-rel_C_sf"/>
</dbReference>
<evidence type="ECO:0000313" key="6">
    <source>
        <dbReference type="EMBL" id="MFC0516735.1"/>
    </source>
</evidence>
<dbReference type="Pfam" id="PF00440">
    <property type="entry name" value="TetR_N"/>
    <property type="match status" value="1"/>
</dbReference>
<proteinExistence type="predicted"/>
<reference evidence="6 7" key="1">
    <citation type="submission" date="2024-09" db="EMBL/GenBank/DDBJ databases">
        <authorList>
            <person name="Sun Q."/>
            <person name="Mori K."/>
        </authorList>
    </citation>
    <scope>NUCLEOTIDE SEQUENCE [LARGE SCALE GENOMIC DNA]</scope>
    <source>
        <strain evidence="6 7">NCAIM B.02415</strain>
    </source>
</reference>
<dbReference type="Gene3D" id="1.10.357.10">
    <property type="entry name" value="Tetracycline Repressor, domain 2"/>
    <property type="match status" value="1"/>
</dbReference>
<dbReference type="Proteomes" id="UP001589828">
    <property type="component" value="Unassembled WGS sequence"/>
</dbReference>
<keyword evidence="7" id="KW-1185">Reference proteome</keyword>
<evidence type="ECO:0000259" key="5">
    <source>
        <dbReference type="PROSITE" id="PS50977"/>
    </source>
</evidence>
<dbReference type="EMBL" id="JBHLTS010000066">
    <property type="protein sequence ID" value="MFC0516735.1"/>
    <property type="molecule type" value="Genomic_DNA"/>
</dbReference>
<dbReference type="SUPFAM" id="SSF46689">
    <property type="entry name" value="Homeodomain-like"/>
    <property type="match status" value="1"/>
</dbReference>
<evidence type="ECO:0000256" key="1">
    <source>
        <dbReference type="ARBA" id="ARBA00023015"/>
    </source>
</evidence>
<feature type="DNA-binding region" description="H-T-H motif" evidence="4">
    <location>
        <begin position="30"/>
        <end position="49"/>
    </location>
</feature>
<dbReference type="PANTHER" id="PTHR47506">
    <property type="entry name" value="TRANSCRIPTIONAL REGULATORY PROTEIN"/>
    <property type="match status" value="1"/>
</dbReference>
<comment type="caution">
    <text evidence="6">The sequence shown here is derived from an EMBL/GenBank/DDBJ whole genome shotgun (WGS) entry which is preliminary data.</text>
</comment>
<name>A0ABV6LBF8_9SPHI</name>